<dbReference type="Pfam" id="PF14028">
    <property type="entry name" value="Lant_dehydr_C"/>
    <property type="match status" value="1"/>
</dbReference>
<evidence type="ECO:0000313" key="3">
    <source>
        <dbReference type="Proteomes" id="UP000199352"/>
    </source>
</evidence>
<dbReference type="NCBIfam" id="TIGR03891">
    <property type="entry name" value="thiopep_ocin"/>
    <property type="match status" value="1"/>
</dbReference>
<keyword evidence="3" id="KW-1185">Reference proteome</keyword>
<dbReference type="Proteomes" id="UP000199352">
    <property type="component" value="Unassembled WGS sequence"/>
</dbReference>
<evidence type="ECO:0000259" key="1">
    <source>
        <dbReference type="Pfam" id="PF14028"/>
    </source>
</evidence>
<dbReference type="STRING" id="402600.SAMN05216188_13059"/>
<gene>
    <name evidence="2" type="ORF">SAMN05216188_13059</name>
</gene>
<sequence>MQTTLWTQRNLTFPGASAEERERHAVAHLSQALTELRERGLTLRWWFVRKGAWRIRYQLTDSATDLRERGLTTRWPVRKDIWRFLHSITGSAIGFLHDPVHPALTAGLPWTRDIYEPETHAFGGPESMALAHELFCRDSSFLLPYLATDPADRRERSLVLFTALMRAAGLDTNEQGDVWAQVAQYRPAASTESVDPHTWAAFTADVGHLLRGTPRAGTVDPNWLVAFTHTGNSLKSLREQGLLTRGIRAIVTLHVIFAWNRLGLTAPTQASLATAAKEAIFGAAPGTNAVLT</sequence>
<protein>
    <submittedName>
        <fullName evidence="2">Thiopeptide-type bacteriocin biosynthesis domain-containing protein</fullName>
    </submittedName>
</protein>
<accession>A0A1H9W3P6</accession>
<organism evidence="2 3">
    <name type="scientific">Lentzea xinjiangensis</name>
    <dbReference type="NCBI Taxonomy" id="402600"/>
    <lineage>
        <taxon>Bacteria</taxon>
        <taxon>Bacillati</taxon>
        <taxon>Actinomycetota</taxon>
        <taxon>Actinomycetes</taxon>
        <taxon>Pseudonocardiales</taxon>
        <taxon>Pseudonocardiaceae</taxon>
        <taxon>Lentzea</taxon>
    </lineage>
</organism>
<evidence type="ECO:0000313" key="2">
    <source>
        <dbReference type="EMBL" id="SES28542.1"/>
    </source>
</evidence>
<proteinExistence type="predicted"/>
<reference evidence="3" key="1">
    <citation type="submission" date="2016-10" db="EMBL/GenBank/DDBJ databases">
        <authorList>
            <person name="Varghese N."/>
            <person name="Submissions S."/>
        </authorList>
    </citation>
    <scope>NUCLEOTIDE SEQUENCE [LARGE SCALE GENOMIC DNA]</scope>
    <source>
        <strain evidence="3">CGMCC 4.3525</strain>
    </source>
</reference>
<dbReference type="AlphaFoldDB" id="A0A1H9W3P6"/>
<feature type="domain" description="Thiopeptide-type bacteriocin biosynthesis" evidence="1">
    <location>
        <begin position="22"/>
        <end position="278"/>
    </location>
</feature>
<name>A0A1H9W3P6_9PSEU</name>
<dbReference type="EMBL" id="FOFR01000030">
    <property type="protein sequence ID" value="SES28542.1"/>
    <property type="molecule type" value="Genomic_DNA"/>
</dbReference>
<dbReference type="InterPro" id="IPR023809">
    <property type="entry name" value="Thiopep_bacteriocin_synth_dom"/>
</dbReference>